<dbReference type="Pfam" id="PF12437">
    <property type="entry name" value="GSIII_N"/>
    <property type="match status" value="1"/>
</dbReference>
<dbReference type="Gene3D" id="1.20.120.1560">
    <property type="match status" value="1"/>
</dbReference>
<gene>
    <name evidence="5" type="ORF">FRUB_10440</name>
</gene>
<dbReference type="SMART" id="SM01230">
    <property type="entry name" value="Gln-synt_C"/>
    <property type="match status" value="1"/>
</dbReference>
<dbReference type="InterPro" id="IPR027303">
    <property type="entry name" value="Gln_synth_gly_rich_site"/>
</dbReference>
<dbReference type="RefSeq" id="WP_088260746.1">
    <property type="nucleotide sequence ID" value="NZ_NIDE01000020.1"/>
</dbReference>
<dbReference type="SUPFAM" id="SSF55931">
    <property type="entry name" value="Glutamine synthetase/guanido kinase"/>
    <property type="match status" value="1"/>
</dbReference>
<name>A0A225DBD6_9BACT</name>
<dbReference type="GO" id="GO:0004356">
    <property type="term" value="F:glutamine synthetase activity"/>
    <property type="evidence" value="ECO:0007669"/>
    <property type="project" value="InterPro"/>
</dbReference>
<evidence type="ECO:0000313" key="5">
    <source>
        <dbReference type="EMBL" id="OWK34469.1"/>
    </source>
</evidence>
<feature type="domain" description="GS catalytic" evidence="4">
    <location>
        <begin position="187"/>
        <end position="621"/>
    </location>
</feature>
<organism evidence="5 6">
    <name type="scientific">Fimbriiglobus ruber</name>
    <dbReference type="NCBI Taxonomy" id="1908690"/>
    <lineage>
        <taxon>Bacteria</taxon>
        <taxon>Pseudomonadati</taxon>
        <taxon>Planctomycetota</taxon>
        <taxon>Planctomycetia</taxon>
        <taxon>Gemmatales</taxon>
        <taxon>Gemmataceae</taxon>
        <taxon>Fimbriiglobus</taxon>
    </lineage>
</organism>
<dbReference type="GO" id="GO:0006542">
    <property type="term" value="P:glutamine biosynthetic process"/>
    <property type="evidence" value="ECO:0007669"/>
    <property type="project" value="InterPro"/>
</dbReference>
<dbReference type="Proteomes" id="UP000214646">
    <property type="component" value="Unassembled WGS sequence"/>
</dbReference>
<dbReference type="PANTHER" id="PTHR42974">
    <property type="entry name" value="GLUTAMINE SYNTHETASE"/>
    <property type="match status" value="1"/>
</dbReference>
<dbReference type="InterPro" id="IPR008147">
    <property type="entry name" value="Gln_synt_N"/>
</dbReference>
<dbReference type="Gene3D" id="3.30.590.10">
    <property type="entry name" value="Glutamine synthetase/guanido kinase, catalytic domain"/>
    <property type="match status" value="1"/>
</dbReference>
<dbReference type="Pfam" id="PF18318">
    <property type="entry name" value="Gln-synt_C-ter"/>
    <property type="match status" value="1"/>
</dbReference>
<evidence type="ECO:0000259" key="4">
    <source>
        <dbReference type="PROSITE" id="PS51987"/>
    </source>
</evidence>
<protein>
    <submittedName>
        <fullName evidence="5">Glutamine synthetase type III, GlnN</fullName>
    </submittedName>
</protein>
<proteinExistence type="inferred from homology"/>
<dbReference type="AlphaFoldDB" id="A0A225DBD6"/>
<dbReference type="PROSITE" id="PS00181">
    <property type="entry name" value="GLNA_ATP"/>
    <property type="match status" value="1"/>
</dbReference>
<accession>A0A225DBD6</accession>
<dbReference type="InterPro" id="IPR014746">
    <property type="entry name" value="Gln_synth/guanido_kin_cat_dom"/>
</dbReference>
<dbReference type="PROSITE" id="PS51987">
    <property type="entry name" value="GS_CATALYTIC"/>
    <property type="match status" value="1"/>
</dbReference>
<dbReference type="InterPro" id="IPR052725">
    <property type="entry name" value="GS_Type-3"/>
</dbReference>
<evidence type="ECO:0000256" key="2">
    <source>
        <dbReference type="RuleBase" id="RU000384"/>
    </source>
</evidence>
<dbReference type="OrthoDB" id="9807095at2"/>
<evidence type="ECO:0000313" key="6">
    <source>
        <dbReference type="Proteomes" id="UP000214646"/>
    </source>
</evidence>
<dbReference type="Pfam" id="PF00120">
    <property type="entry name" value="Gln-synt_C"/>
    <property type="match status" value="1"/>
</dbReference>
<sequence length="728" mass="79950">MGTSTVRQDAIKTIATTHHDLSRIDFRTTHIKDLFGVNVFGEDEQRQRLPKPVFKALQKTIKLGVPLDPTVADAVASAMKDWAIEHGATHYTHLFQPLTGLTAEKHDSFVNPSGTGGGLAEFSGKELIQGEPDASSFPSGGIRATFEARGYTAWDPTSPAYIRENPNGATLVIPTAFVSWTGEALDKKTPLLRSMEALSTQAIRILKLFGHDNVKKVFTTVGPEQEYFLIDKNFLYARPDLITSGRTLFGAKPPKGQELEDQYFGTIPERVLACMADCEAEMFKLGIPVKTRHNEVAPSQYEIAPIFEDSNLACDHNQLTMDVMRRTAEKYGLVCLLHEKPFAGINGSGKHNNFSMATDSGENLLNPGTNPHDNAQFLVFCVAVIRAVAKYPELLRVTVASAGNDHRLGANEAPPAIMSIFLGDQLQDVMDQLEAGALKSTKQGGHMEVGVTVLPKLPRDAGDRNRTSPFAFTGNKFEFRAVGSWFSIAGPNTVLNTIVAESLDYIATQLETAIKGGKPLNKAIQDLLQGIIKESKKVVFNGDGYTDEWHAEAEKRGLPNLKNAVDAFPIIIRKDSIELFAKYKVFSERELNSRYMIFSESYVKTITIEANTMLAMAKTMILPAALKYQTEVAQAVTSTKAAGVENTAQLDLLKELTATITGFQAATSALCKAVHHHAEGDAYAHAKYARDAVVPKMVDLRTLGDKLETIVSDELWPLPTYREMLFIK</sequence>
<reference evidence="6" key="1">
    <citation type="submission" date="2017-06" db="EMBL/GenBank/DDBJ databases">
        <title>Genome analysis of Fimbriiglobus ruber SP5, the first member of the order Planctomycetales with confirmed chitinolytic capability.</title>
        <authorList>
            <person name="Ravin N.V."/>
            <person name="Rakitin A.L."/>
            <person name="Ivanova A.A."/>
            <person name="Beletsky A.V."/>
            <person name="Kulichevskaya I.S."/>
            <person name="Mardanov A.V."/>
            <person name="Dedysh S.N."/>
        </authorList>
    </citation>
    <scope>NUCLEOTIDE SEQUENCE [LARGE SCALE GENOMIC DNA]</scope>
    <source>
        <strain evidence="6">SP5</strain>
    </source>
</reference>
<dbReference type="PANTHER" id="PTHR42974:SF1">
    <property type="entry name" value="TYPE-3 GLUTAMINE SYNTHETASE"/>
    <property type="match status" value="1"/>
</dbReference>
<evidence type="ECO:0000259" key="3">
    <source>
        <dbReference type="PROSITE" id="PS51986"/>
    </source>
</evidence>
<comment type="similarity">
    <text evidence="1 2">Belongs to the glutamine synthetase family.</text>
</comment>
<evidence type="ECO:0000256" key="1">
    <source>
        <dbReference type="PROSITE-ProRule" id="PRU01330"/>
    </source>
</evidence>
<feature type="domain" description="GS beta-grasp" evidence="3">
    <location>
        <begin position="89"/>
        <end position="182"/>
    </location>
</feature>
<comment type="caution">
    <text evidence="5">The sequence shown here is derived from an EMBL/GenBank/DDBJ whole genome shotgun (WGS) entry which is preliminary data.</text>
</comment>
<dbReference type="InterPro" id="IPR040577">
    <property type="entry name" value="Gln-synt_C"/>
</dbReference>
<keyword evidence="6" id="KW-1185">Reference proteome</keyword>
<dbReference type="InterPro" id="IPR022147">
    <property type="entry name" value="GSIII_N"/>
</dbReference>
<dbReference type="InterPro" id="IPR008146">
    <property type="entry name" value="Gln_synth_cat_dom"/>
</dbReference>
<dbReference type="EMBL" id="NIDE01000020">
    <property type="protein sequence ID" value="OWK34469.1"/>
    <property type="molecule type" value="Genomic_DNA"/>
</dbReference>
<dbReference type="PROSITE" id="PS51986">
    <property type="entry name" value="GS_BETA_GRASP"/>
    <property type="match status" value="1"/>
</dbReference>